<dbReference type="Proteomes" id="UP000092445">
    <property type="component" value="Unassembled WGS sequence"/>
</dbReference>
<dbReference type="EnsemblMetazoa" id="GPAI016713-RA">
    <property type="protein sequence ID" value="GPAI016713-PA"/>
    <property type="gene ID" value="GPAI016713"/>
</dbReference>
<reference evidence="2" key="2">
    <citation type="submission" date="2020-05" db="UniProtKB">
        <authorList>
            <consortium name="EnsemblMetazoa"/>
        </authorList>
    </citation>
    <scope>IDENTIFICATION</scope>
    <source>
        <strain evidence="2">IAEA</strain>
    </source>
</reference>
<accession>A0A1A9ZJE9</accession>
<reference evidence="3" key="1">
    <citation type="submission" date="2014-03" db="EMBL/GenBank/DDBJ databases">
        <authorList>
            <person name="Aksoy S."/>
            <person name="Warren W."/>
            <person name="Wilson R.K."/>
        </authorList>
    </citation>
    <scope>NUCLEOTIDE SEQUENCE [LARGE SCALE GENOMIC DNA]</scope>
    <source>
        <strain evidence="3">IAEA</strain>
    </source>
</reference>
<evidence type="ECO:0000313" key="3">
    <source>
        <dbReference type="Proteomes" id="UP000092445"/>
    </source>
</evidence>
<evidence type="ECO:0000256" key="1">
    <source>
        <dbReference type="SAM" id="SignalP"/>
    </source>
</evidence>
<protein>
    <submittedName>
        <fullName evidence="2">Uncharacterized protein</fullName>
    </submittedName>
</protein>
<sequence length="151" mass="17747">MSHMQLLEVFIATIFDMQALLCQFYTYVLTDPRQTNCSWANYMLVDLQLNTKHNLTNILNSITLLGKRPQLDLHFIRHLRAMKTVEAPNEATVDKIKLFSALTLGVPRLTGIIITHFELKFKNELRQRDRYFNSTEFFNEISLSLRFSYNL</sequence>
<evidence type="ECO:0000313" key="2">
    <source>
        <dbReference type="EnsemblMetazoa" id="GPAI016713-PA"/>
    </source>
</evidence>
<keyword evidence="3" id="KW-1185">Reference proteome</keyword>
<dbReference type="VEuPathDB" id="VectorBase:GPAI016713"/>
<feature type="chain" id="PRO_5008402963" evidence="1">
    <location>
        <begin position="20"/>
        <end position="151"/>
    </location>
</feature>
<name>A0A1A9ZJE9_GLOPL</name>
<feature type="signal peptide" evidence="1">
    <location>
        <begin position="1"/>
        <end position="19"/>
    </location>
</feature>
<proteinExistence type="predicted"/>
<dbReference type="AlphaFoldDB" id="A0A1A9ZJE9"/>
<keyword evidence="1" id="KW-0732">Signal</keyword>
<organism evidence="2 3">
    <name type="scientific">Glossina pallidipes</name>
    <name type="common">Tsetse fly</name>
    <dbReference type="NCBI Taxonomy" id="7398"/>
    <lineage>
        <taxon>Eukaryota</taxon>
        <taxon>Metazoa</taxon>
        <taxon>Ecdysozoa</taxon>
        <taxon>Arthropoda</taxon>
        <taxon>Hexapoda</taxon>
        <taxon>Insecta</taxon>
        <taxon>Pterygota</taxon>
        <taxon>Neoptera</taxon>
        <taxon>Endopterygota</taxon>
        <taxon>Diptera</taxon>
        <taxon>Brachycera</taxon>
        <taxon>Muscomorpha</taxon>
        <taxon>Hippoboscoidea</taxon>
        <taxon>Glossinidae</taxon>
        <taxon>Glossina</taxon>
    </lineage>
</organism>